<dbReference type="Pfam" id="PF23840">
    <property type="entry name" value="Phage_tail_terminator"/>
    <property type="match status" value="1"/>
</dbReference>
<dbReference type="InterPro" id="IPR056912">
    <property type="entry name" value="Phage_JBD30_tail_term-like"/>
</dbReference>
<evidence type="ECO:0008006" key="3">
    <source>
        <dbReference type="Google" id="ProtNLM"/>
    </source>
</evidence>
<dbReference type="Proteomes" id="UP000250186">
    <property type="component" value="Unassembled WGS sequence"/>
</dbReference>
<reference evidence="1 2" key="1">
    <citation type="submission" date="2016-02" db="EMBL/GenBank/DDBJ databases">
        <title>Species-wide whole genome sequencing reveals diversity, host range in Lonsdalea quercina.</title>
        <authorList>
            <person name="Li Y."/>
        </authorList>
    </citation>
    <scope>NUCLEOTIDE SEQUENCE [LARGE SCALE GENOMIC DNA]</scope>
    <source>
        <strain evidence="1 2">CFCC 12721</strain>
    </source>
</reference>
<dbReference type="RefSeq" id="WP_112092076.1">
    <property type="nucleotide sequence ID" value="NZ_LUSR01000001.1"/>
</dbReference>
<accession>A0ABX9EX32</accession>
<dbReference type="EMBL" id="LUSW01000001">
    <property type="protein sequence ID" value="RAT38316.1"/>
    <property type="molecule type" value="Genomic_DNA"/>
</dbReference>
<gene>
    <name evidence="1" type="ORF">AU492_00640</name>
</gene>
<organism evidence="1 2">
    <name type="scientific">Lonsdalea populi</name>
    <dbReference type="NCBI Taxonomy" id="1172565"/>
    <lineage>
        <taxon>Bacteria</taxon>
        <taxon>Pseudomonadati</taxon>
        <taxon>Pseudomonadota</taxon>
        <taxon>Gammaproteobacteria</taxon>
        <taxon>Enterobacterales</taxon>
        <taxon>Pectobacteriaceae</taxon>
        <taxon>Lonsdalea</taxon>
    </lineage>
</organism>
<evidence type="ECO:0000313" key="1">
    <source>
        <dbReference type="EMBL" id="RAT38316.1"/>
    </source>
</evidence>
<name>A0ABX9EX32_9GAMM</name>
<comment type="caution">
    <text evidence="1">The sequence shown here is derived from an EMBL/GenBank/DDBJ whole genome shotgun (WGS) entry which is preliminary data.</text>
</comment>
<proteinExistence type="predicted"/>
<evidence type="ECO:0000313" key="2">
    <source>
        <dbReference type="Proteomes" id="UP000250186"/>
    </source>
</evidence>
<sequence>MKLSIVIAALRQRCPSFAGRVAGAAELKALPETGKMLLPAAYVVPSSDDADEQRSITDYLQNVTEGFAIVCVMNNTPDNRGQAASFDVVDTVRSELWRALLGWQPDDNAHPISYAGGQLIQMDRGRLYYQFDFIRTLEVSEDDTRQQQDLNTLDDLQEISVDVDYIDPGNGPDGNIEHHTEITLKNE</sequence>
<keyword evidence="2" id="KW-1185">Reference proteome</keyword>
<protein>
    <recommendedName>
        <fullName evidence="3">Phage protein</fullName>
    </recommendedName>
</protein>